<name>A0A2P5P7R1_9CHLR</name>
<dbReference type="Pfam" id="PF20316">
    <property type="entry name" value="DUF6612"/>
    <property type="match status" value="1"/>
</dbReference>
<organism evidence="1 2">
    <name type="scientific">Dehalogenimonas etheniformans</name>
    <dbReference type="NCBI Taxonomy" id="1536648"/>
    <lineage>
        <taxon>Bacteria</taxon>
        <taxon>Bacillati</taxon>
        <taxon>Chloroflexota</taxon>
        <taxon>Dehalococcoidia</taxon>
        <taxon>Dehalococcoidales</taxon>
        <taxon>Dehalococcoidaceae</taxon>
        <taxon>Dehalogenimonas</taxon>
    </lineage>
</organism>
<sequence length="218" mass="23483">MSMNLFGMDMKIDMTGTMAVDKPGKKLFTVITGSSSGFGETVAMNEQMYLINDTMYIKGEVQDSGMDPNTWYKQVLPATDLSAMWTSQDIGSQIQILLDSAALQIVGTESIGGVQCYKLKINPNMDKFMSYLGASGSDLADMGIANAAQAFKQLDVTIWVSTASYLPAKMDMALGLNVDSQGQTMTITMVLSQTFNKVNQPVNITLPTAAQNAVTLPA</sequence>
<proteinExistence type="predicted"/>
<gene>
    <name evidence="1" type="ORF">JP09_004340</name>
</gene>
<evidence type="ECO:0000313" key="2">
    <source>
        <dbReference type="Proteomes" id="UP000235653"/>
    </source>
</evidence>
<evidence type="ECO:0000313" key="1">
    <source>
        <dbReference type="EMBL" id="PPD58343.1"/>
    </source>
</evidence>
<dbReference type="AlphaFoldDB" id="A0A2P5P7R1"/>
<protein>
    <submittedName>
        <fullName evidence="1">Uncharacterized protein</fullName>
    </submittedName>
</protein>
<keyword evidence="2" id="KW-1185">Reference proteome</keyword>
<dbReference type="Proteomes" id="UP000235653">
    <property type="component" value="Unassembled WGS sequence"/>
</dbReference>
<accession>A0A2P5P7R1</accession>
<dbReference type="InterPro" id="IPR046720">
    <property type="entry name" value="DUF6612"/>
</dbReference>
<reference evidence="1 2" key="1">
    <citation type="journal article" date="2017" name="ISME J.">
        <title>Grape pomace compost harbors organohalide-respiring Dehalogenimonas species with novel reductive dehalogenase genes.</title>
        <authorList>
            <person name="Yang Y."/>
            <person name="Higgins S.A."/>
            <person name="Yan J."/>
            <person name="Simsir B."/>
            <person name="Chourey K."/>
            <person name="Iyer R."/>
            <person name="Hettich R.L."/>
            <person name="Baldwin B."/>
            <person name="Ogles D.M."/>
            <person name="Loffler F.E."/>
        </authorList>
    </citation>
    <scope>NUCLEOTIDE SEQUENCE [LARGE SCALE GENOMIC DNA]</scope>
    <source>
        <strain evidence="1 2">GP</strain>
    </source>
</reference>
<comment type="caution">
    <text evidence="1">The sequence shown here is derived from an EMBL/GenBank/DDBJ whole genome shotgun (WGS) entry which is preliminary data.</text>
</comment>
<dbReference type="Gene3D" id="2.50.20.20">
    <property type="match status" value="1"/>
</dbReference>
<dbReference type="EMBL" id="JQAN02000008">
    <property type="protein sequence ID" value="PPD58343.1"/>
    <property type="molecule type" value="Genomic_DNA"/>
</dbReference>